<reference evidence="2 3" key="1">
    <citation type="submission" date="2023-07" db="EMBL/GenBank/DDBJ databases">
        <title>Genomic Encyclopedia of Type Strains, Phase IV (KMG-IV): sequencing the most valuable type-strain genomes for metagenomic binning, comparative biology and taxonomic classification.</title>
        <authorList>
            <person name="Goeker M."/>
        </authorList>
    </citation>
    <scope>NUCLEOTIDE SEQUENCE [LARGE SCALE GENOMIC DNA]</scope>
    <source>
        <strain evidence="2 3">DSM 18695</strain>
    </source>
</reference>
<dbReference type="EC" id="3.5.1.4" evidence="2"/>
<name>A0ABU0ISB9_9CAUL</name>
<sequence>MPLTDLTALDATAQLQALQSRRISAVELLKIALAAKDELNPRLNAVVATDVERALESARAVDDLRTRGEPVGLLAGLPMTVKDSFDVVGMPASSGLKALLGRMAPEATVVARARRAGAVIWGKTNLPVMAGDWQTYNDLYGTTNNPWDLDRGPGGSSGGAAAALAAGITALEIGSDIGGSLRTPASFCGVFSHKPTWGLLPQKGHVPPAPGSFLDTDLGVMGPMARSGRDLRLLFSVLEDGPFAAKAPPADLKGLRVGLWLEEPGFSLDNDVCTVVEAYGQQLAEQGAQVRPISRFIGMEALFDAYLLLLMSVVGAGLPPGARRSMALMRGPAKLARSMGAGPMSWAASTLGMTASHAEWLAKDEIRMRSAAAMAEVFHGVDVIVAPIAPVPPFPHDHRPFGRRTLIANGKTIPYPSMLQWISLATVLGLPATAVPAGLTGHGLPVGVQIIGPRGGDARTLAVAQACDENIRGFVAPPALAI</sequence>
<dbReference type="PANTHER" id="PTHR43372:SF4">
    <property type="entry name" value="FATTY-ACID AMIDE HYDROLASE 2"/>
    <property type="match status" value="1"/>
</dbReference>
<dbReference type="SUPFAM" id="SSF75304">
    <property type="entry name" value="Amidase signature (AS) enzymes"/>
    <property type="match status" value="1"/>
</dbReference>
<feature type="domain" description="Amidase" evidence="1">
    <location>
        <begin position="27"/>
        <end position="461"/>
    </location>
</feature>
<organism evidence="2 3">
    <name type="scientific">Caulobacter ginsengisoli</name>
    <dbReference type="NCBI Taxonomy" id="400775"/>
    <lineage>
        <taxon>Bacteria</taxon>
        <taxon>Pseudomonadati</taxon>
        <taxon>Pseudomonadota</taxon>
        <taxon>Alphaproteobacteria</taxon>
        <taxon>Caulobacterales</taxon>
        <taxon>Caulobacteraceae</taxon>
        <taxon>Caulobacter</taxon>
    </lineage>
</organism>
<dbReference type="InterPro" id="IPR036928">
    <property type="entry name" value="AS_sf"/>
</dbReference>
<comment type="caution">
    <text evidence="2">The sequence shown here is derived from an EMBL/GenBank/DDBJ whole genome shotgun (WGS) entry which is preliminary data.</text>
</comment>
<dbReference type="EMBL" id="JAUSVS010000005">
    <property type="protein sequence ID" value="MDQ0464905.1"/>
    <property type="molecule type" value="Genomic_DNA"/>
</dbReference>
<proteinExistence type="predicted"/>
<evidence type="ECO:0000313" key="2">
    <source>
        <dbReference type="EMBL" id="MDQ0464905.1"/>
    </source>
</evidence>
<dbReference type="Pfam" id="PF01425">
    <property type="entry name" value="Amidase"/>
    <property type="match status" value="1"/>
</dbReference>
<dbReference type="Proteomes" id="UP001228905">
    <property type="component" value="Unassembled WGS sequence"/>
</dbReference>
<keyword evidence="2" id="KW-0378">Hydrolase</keyword>
<dbReference type="GO" id="GO:0004040">
    <property type="term" value="F:amidase activity"/>
    <property type="evidence" value="ECO:0007669"/>
    <property type="project" value="UniProtKB-EC"/>
</dbReference>
<accession>A0ABU0ISB9</accession>
<evidence type="ECO:0000259" key="1">
    <source>
        <dbReference type="Pfam" id="PF01425"/>
    </source>
</evidence>
<protein>
    <submittedName>
        <fullName evidence="2">Amidase</fullName>
        <ecNumber evidence="2">3.5.1.4</ecNumber>
    </submittedName>
</protein>
<evidence type="ECO:0000313" key="3">
    <source>
        <dbReference type="Proteomes" id="UP001228905"/>
    </source>
</evidence>
<keyword evidence="3" id="KW-1185">Reference proteome</keyword>
<dbReference type="InterPro" id="IPR052739">
    <property type="entry name" value="FAAH2"/>
</dbReference>
<dbReference type="Gene3D" id="3.90.1300.10">
    <property type="entry name" value="Amidase signature (AS) domain"/>
    <property type="match status" value="1"/>
</dbReference>
<dbReference type="RefSeq" id="WP_307349905.1">
    <property type="nucleotide sequence ID" value="NZ_JAUSVS010000005.1"/>
</dbReference>
<dbReference type="InterPro" id="IPR023631">
    <property type="entry name" value="Amidase_dom"/>
</dbReference>
<dbReference type="PANTHER" id="PTHR43372">
    <property type="entry name" value="FATTY-ACID AMIDE HYDROLASE"/>
    <property type="match status" value="1"/>
</dbReference>
<gene>
    <name evidence="2" type="ORF">QO010_002689</name>
</gene>